<name>A0A8J2JUH3_9HEXA</name>
<dbReference type="Proteomes" id="UP000708208">
    <property type="component" value="Unassembled WGS sequence"/>
</dbReference>
<evidence type="ECO:0000313" key="2">
    <source>
        <dbReference type="EMBL" id="CAG7727718.1"/>
    </source>
</evidence>
<evidence type="ECO:0000313" key="3">
    <source>
        <dbReference type="Proteomes" id="UP000708208"/>
    </source>
</evidence>
<feature type="coiled-coil region" evidence="1">
    <location>
        <begin position="1"/>
        <end position="28"/>
    </location>
</feature>
<dbReference type="AlphaFoldDB" id="A0A8J2JUH3"/>
<accession>A0A8J2JUH3</accession>
<sequence length="170" mass="18921">MDRDEDIYAAAERQLTLLEEKLNAAEGGLFSVKNVLTTTKSNLSTLDCITKEARIKKNFRVEGSALQVSNGDFTSGLANQQETDVARDIQEVLEKQFCPTELVVEVVGSFGGRAKVDIVIVSEQFERVGLNKRHKLIEAAVKSIFNYENRIHSVEISRALDSSQYKARVA</sequence>
<protein>
    <submittedName>
        <fullName evidence="2">Uncharacterized protein</fullName>
    </submittedName>
</protein>
<dbReference type="OrthoDB" id="4983at2759"/>
<organism evidence="2 3">
    <name type="scientific">Allacma fusca</name>
    <dbReference type="NCBI Taxonomy" id="39272"/>
    <lineage>
        <taxon>Eukaryota</taxon>
        <taxon>Metazoa</taxon>
        <taxon>Ecdysozoa</taxon>
        <taxon>Arthropoda</taxon>
        <taxon>Hexapoda</taxon>
        <taxon>Collembola</taxon>
        <taxon>Symphypleona</taxon>
        <taxon>Sminthuridae</taxon>
        <taxon>Allacma</taxon>
    </lineage>
</organism>
<dbReference type="EMBL" id="CAJVCH010152952">
    <property type="protein sequence ID" value="CAG7727718.1"/>
    <property type="molecule type" value="Genomic_DNA"/>
</dbReference>
<comment type="caution">
    <text evidence="2">The sequence shown here is derived from an EMBL/GenBank/DDBJ whole genome shotgun (WGS) entry which is preliminary data.</text>
</comment>
<keyword evidence="1" id="KW-0175">Coiled coil</keyword>
<keyword evidence="3" id="KW-1185">Reference proteome</keyword>
<evidence type="ECO:0000256" key="1">
    <source>
        <dbReference type="SAM" id="Coils"/>
    </source>
</evidence>
<proteinExistence type="predicted"/>
<reference evidence="2" key="1">
    <citation type="submission" date="2021-06" db="EMBL/GenBank/DDBJ databases">
        <authorList>
            <person name="Hodson N. C."/>
            <person name="Mongue J. A."/>
            <person name="Jaron S. K."/>
        </authorList>
    </citation>
    <scope>NUCLEOTIDE SEQUENCE</scope>
</reference>
<gene>
    <name evidence="2" type="ORF">AFUS01_LOCUS16548</name>
</gene>